<dbReference type="EMBL" id="SJPG01000001">
    <property type="protein sequence ID" value="TWT62825.1"/>
    <property type="molecule type" value="Genomic_DNA"/>
</dbReference>
<comment type="caution">
    <text evidence="1">The sequence shown here is derived from an EMBL/GenBank/DDBJ whole genome shotgun (WGS) entry which is preliminary data.</text>
</comment>
<evidence type="ECO:0000313" key="2">
    <source>
        <dbReference type="Proteomes" id="UP000316095"/>
    </source>
</evidence>
<dbReference type="AlphaFoldDB" id="A0A5C5XL04"/>
<gene>
    <name evidence="1" type="ORF">Pan54_35710</name>
</gene>
<dbReference type="OrthoDB" id="254233at2"/>
<sequence>MSANFPKYCLHKHTEQAYILIDGNRHYLGRYDSSDSKELYFLKIAEWHESTANRKEVAPSLAVKEFCTRYLRFVQCYYPKDKVDGGFNFAMQLTVL</sequence>
<evidence type="ECO:0000313" key="1">
    <source>
        <dbReference type="EMBL" id="TWT62825.1"/>
    </source>
</evidence>
<organism evidence="1 2">
    <name type="scientific">Rubinisphaera italica</name>
    <dbReference type="NCBI Taxonomy" id="2527969"/>
    <lineage>
        <taxon>Bacteria</taxon>
        <taxon>Pseudomonadati</taxon>
        <taxon>Planctomycetota</taxon>
        <taxon>Planctomycetia</taxon>
        <taxon>Planctomycetales</taxon>
        <taxon>Planctomycetaceae</taxon>
        <taxon>Rubinisphaera</taxon>
    </lineage>
</organism>
<proteinExistence type="predicted"/>
<reference evidence="1 2" key="1">
    <citation type="submission" date="2019-02" db="EMBL/GenBank/DDBJ databases">
        <title>Deep-cultivation of Planctomycetes and their phenomic and genomic characterization uncovers novel biology.</title>
        <authorList>
            <person name="Wiegand S."/>
            <person name="Jogler M."/>
            <person name="Boedeker C."/>
            <person name="Pinto D."/>
            <person name="Vollmers J."/>
            <person name="Rivas-Marin E."/>
            <person name="Kohn T."/>
            <person name="Peeters S.H."/>
            <person name="Heuer A."/>
            <person name="Rast P."/>
            <person name="Oberbeckmann S."/>
            <person name="Bunk B."/>
            <person name="Jeske O."/>
            <person name="Meyerdierks A."/>
            <person name="Storesund J.E."/>
            <person name="Kallscheuer N."/>
            <person name="Luecker S."/>
            <person name="Lage O.M."/>
            <person name="Pohl T."/>
            <person name="Merkel B.J."/>
            <person name="Hornburger P."/>
            <person name="Mueller R.-W."/>
            <person name="Bruemmer F."/>
            <person name="Labrenz M."/>
            <person name="Spormann A.M."/>
            <person name="Op Den Camp H."/>
            <person name="Overmann J."/>
            <person name="Amann R."/>
            <person name="Jetten M.S.M."/>
            <person name="Mascher T."/>
            <person name="Medema M.H."/>
            <person name="Devos D.P."/>
            <person name="Kaster A.-K."/>
            <person name="Ovreas L."/>
            <person name="Rohde M."/>
            <person name="Galperin M.Y."/>
            <person name="Jogler C."/>
        </authorList>
    </citation>
    <scope>NUCLEOTIDE SEQUENCE [LARGE SCALE GENOMIC DNA]</scope>
    <source>
        <strain evidence="1 2">Pan54</strain>
    </source>
</reference>
<accession>A0A5C5XL04</accession>
<dbReference type="RefSeq" id="WP_146504644.1">
    <property type="nucleotide sequence ID" value="NZ_SJPG01000001.1"/>
</dbReference>
<name>A0A5C5XL04_9PLAN</name>
<keyword evidence="2" id="KW-1185">Reference proteome</keyword>
<protein>
    <submittedName>
        <fullName evidence="1">Uncharacterized protein</fullName>
    </submittedName>
</protein>
<dbReference type="Proteomes" id="UP000316095">
    <property type="component" value="Unassembled WGS sequence"/>
</dbReference>